<dbReference type="InterPro" id="IPR000073">
    <property type="entry name" value="AB_hydrolase_1"/>
</dbReference>
<evidence type="ECO:0000313" key="3">
    <source>
        <dbReference type="EMBL" id="RKR03421.1"/>
    </source>
</evidence>
<dbReference type="Gene3D" id="1.20.1290.10">
    <property type="entry name" value="AhpD-like"/>
    <property type="match status" value="1"/>
</dbReference>
<dbReference type="PRINTS" id="PR00111">
    <property type="entry name" value="ABHYDROLASE"/>
</dbReference>
<proteinExistence type="predicted"/>
<dbReference type="InterPro" id="IPR029058">
    <property type="entry name" value="AB_hydrolase_fold"/>
</dbReference>
<organism evidence="3 4">
    <name type="scientific">Kushneria sinocarnis</name>
    <dbReference type="NCBI Taxonomy" id="595502"/>
    <lineage>
        <taxon>Bacteria</taxon>
        <taxon>Pseudomonadati</taxon>
        <taxon>Pseudomonadota</taxon>
        <taxon>Gammaproteobacteria</taxon>
        <taxon>Oceanospirillales</taxon>
        <taxon>Halomonadaceae</taxon>
        <taxon>Kushneria</taxon>
    </lineage>
</organism>
<dbReference type="AlphaFoldDB" id="A0A420WWD2"/>
<evidence type="ECO:0000259" key="2">
    <source>
        <dbReference type="Pfam" id="PF12697"/>
    </source>
</evidence>
<dbReference type="PANTHER" id="PTHR33570">
    <property type="entry name" value="4-CARBOXYMUCONOLACTONE DECARBOXYLASE FAMILY PROTEIN"/>
    <property type="match status" value="1"/>
</dbReference>
<dbReference type="InterPro" id="IPR003779">
    <property type="entry name" value="CMD-like"/>
</dbReference>
<dbReference type="Pfam" id="PF12697">
    <property type="entry name" value="Abhydrolase_6"/>
    <property type="match status" value="1"/>
</dbReference>
<dbReference type="PANTHER" id="PTHR33570:SF2">
    <property type="entry name" value="CARBOXYMUCONOLACTONE DECARBOXYLASE-LIKE DOMAIN-CONTAINING PROTEIN"/>
    <property type="match status" value="1"/>
</dbReference>
<accession>A0A420WWD2</accession>
<reference evidence="3 4" key="1">
    <citation type="submission" date="2018-10" db="EMBL/GenBank/DDBJ databases">
        <title>Genomic Encyclopedia of Type Strains, Phase IV (KMG-IV): sequencing the most valuable type-strain genomes for metagenomic binning, comparative biology and taxonomic classification.</title>
        <authorList>
            <person name="Goeker M."/>
        </authorList>
    </citation>
    <scope>NUCLEOTIDE SEQUENCE [LARGE SCALE GENOMIC DNA]</scope>
    <source>
        <strain evidence="3 4">DSM 23229</strain>
    </source>
</reference>
<keyword evidence="4" id="KW-1185">Reference proteome</keyword>
<evidence type="ECO:0000259" key="1">
    <source>
        <dbReference type="Pfam" id="PF02627"/>
    </source>
</evidence>
<comment type="caution">
    <text evidence="3">The sequence shown here is derived from an EMBL/GenBank/DDBJ whole genome shotgun (WGS) entry which is preliminary data.</text>
</comment>
<dbReference type="Pfam" id="PF02627">
    <property type="entry name" value="CMD"/>
    <property type="match status" value="1"/>
</dbReference>
<evidence type="ECO:0000313" key="4">
    <source>
        <dbReference type="Proteomes" id="UP000281975"/>
    </source>
</evidence>
<dbReference type="InterPro" id="IPR052512">
    <property type="entry name" value="4CMD/NDH-1_regulator"/>
</dbReference>
<dbReference type="SUPFAM" id="SSF69118">
    <property type="entry name" value="AhpD-like"/>
    <property type="match status" value="1"/>
</dbReference>
<dbReference type="InterPro" id="IPR029032">
    <property type="entry name" value="AhpD-like"/>
</dbReference>
<feature type="domain" description="Carboxymuconolactone decarboxylase-like" evidence="1">
    <location>
        <begin position="301"/>
        <end position="383"/>
    </location>
</feature>
<dbReference type="Proteomes" id="UP000281975">
    <property type="component" value="Unassembled WGS sequence"/>
</dbReference>
<gene>
    <name evidence="3" type="ORF">C7446_1946</name>
</gene>
<name>A0A420WWD2_9GAMM</name>
<feature type="domain" description="AB hydrolase-1" evidence="2">
    <location>
        <begin position="24"/>
        <end position="249"/>
    </location>
</feature>
<dbReference type="RefSeq" id="WP_121172896.1">
    <property type="nucleotide sequence ID" value="NZ_RBIN01000005.1"/>
</dbReference>
<protein>
    <submittedName>
        <fullName evidence="3">3-oxoadipate enol-lactonase/4-carboxymuconolactone decarboxylase</fullName>
    </submittedName>
</protein>
<dbReference type="Gene3D" id="3.40.50.1820">
    <property type="entry name" value="alpha/beta hydrolase"/>
    <property type="match status" value="1"/>
</dbReference>
<dbReference type="GO" id="GO:0051920">
    <property type="term" value="F:peroxiredoxin activity"/>
    <property type="evidence" value="ECO:0007669"/>
    <property type="project" value="InterPro"/>
</dbReference>
<dbReference type="SUPFAM" id="SSF53474">
    <property type="entry name" value="alpha/beta-Hydrolases"/>
    <property type="match status" value="1"/>
</dbReference>
<dbReference type="OrthoDB" id="9801400at2"/>
<sequence length="395" mass="43497">MHFTTINNRLIAWRLIGPPAAPLVVLAHPLGMNQGVWDELLGALVPRYRVLTWDLPGHGSSAPVEQALSAADLADEVRALIAAAGAEHCHFVGTSIGGMIGLQLLHDCPEMIEHMVLTNTGLQIGAPDNWHERAARVRREGLEHMAGELAPRWFSPATRQTVPELVDGWTRQLERVDDESYARLCELLAATDFRQQEWPAPLPALQLIGGREDGATPPETLQTLAHGLHDAPLDIFDDVGHVPSVEAPENMTTLLLRHLFVQRGGEQGVDFETGLAVRQRVLGHEHVERSLSAATPFNLPFQQLITRFAWGELWGDDTFSVTQRSLITLAILAALGRDGELRLHLKTAYRTGVSETELRQVLMHVATYAGVPAANHAFSLAREYGWGDEHQGEHS</sequence>
<dbReference type="EMBL" id="RBIN01000005">
    <property type="protein sequence ID" value="RKR03421.1"/>
    <property type="molecule type" value="Genomic_DNA"/>
</dbReference>